<dbReference type="EMBL" id="BMPI01000006">
    <property type="protein sequence ID" value="GGM14799.1"/>
    <property type="molecule type" value="Genomic_DNA"/>
</dbReference>
<sequence>MRSTLREDSSHLRVFQRTTCLAEGDPRVGRRGAGRLPGAAGLLRNRAGFLSGGQQQQLAMARTLVIMDAGEVVRSGDREDLQDPAVRQLLTV</sequence>
<evidence type="ECO:0000313" key="2">
    <source>
        <dbReference type="Proteomes" id="UP000642070"/>
    </source>
</evidence>
<dbReference type="AlphaFoldDB" id="A0A917WMA4"/>
<comment type="caution">
    <text evidence="1">The sequence shown here is derived from an EMBL/GenBank/DDBJ whole genome shotgun (WGS) entry which is preliminary data.</text>
</comment>
<protein>
    <recommendedName>
        <fullName evidence="3">ABC transporter domain-containing protein</fullName>
    </recommendedName>
</protein>
<dbReference type="RefSeq" id="WP_190248984.1">
    <property type="nucleotide sequence ID" value="NZ_BMPI01000006.1"/>
</dbReference>
<evidence type="ECO:0000313" key="1">
    <source>
        <dbReference type="EMBL" id="GGM14799.1"/>
    </source>
</evidence>
<keyword evidence="2" id="KW-1185">Reference proteome</keyword>
<reference evidence="1" key="1">
    <citation type="journal article" date="2014" name="Int. J. Syst. Evol. Microbiol.">
        <title>Complete genome sequence of Corynebacterium casei LMG S-19264T (=DSM 44701T), isolated from a smear-ripened cheese.</title>
        <authorList>
            <consortium name="US DOE Joint Genome Institute (JGI-PGF)"/>
            <person name="Walter F."/>
            <person name="Albersmeier A."/>
            <person name="Kalinowski J."/>
            <person name="Ruckert C."/>
        </authorList>
    </citation>
    <scope>NUCLEOTIDE SEQUENCE</scope>
    <source>
        <strain evidence="1">JCM 19831</strain>
    </source>
</reference>
<proteinExistence type="predicted"/>
<gene>
    <name evidence="1" type="ORF">GCM10007977_014900</name>
</gene>
<name>A0A917WMA4_9ACTN</name>
<dbReference type="Proteomes" id="UP000642070">
    <property type="component" value="Unassembled WGS sequence"/>
</dbReference>
<organism evidence="1 2">
    <name type="scientific">Dactylosporangium sucinum</name>
    <dbReference type="NCBI Taxonomy" id="1424081"/>
    <lineage>
        <taxon>Bacteria</taxon>
        <taxon>Bacillati</taxon>
        <taxon>Actinomycetota</taxon>
        <taxon>Actinomycetes</taxon>
        <taxon>Micromonosporales</taxon>
        <taxon>Micromonosporaceae</taxon>
        <taxon>Dactylosporangium</taxon>
    </lineage>
</organism>
<accession>A0A917WMA4</accession>
<reference evidence="1" key="2">
    <citation type="submission" date="2020-09" db="EMBL/GenBank/DDBJ databases">
        <authorList>
            <person name="Sun Q."/>
            <person name="Ohkuma M."/>
        </authorList>
    </citation>
    <scope>NUCLEOTIDE SEQUENCE</scope>
    <source>
        <strain evidence="1">JCM 19831</strain>
    </source>
</reference>
<evidence type="ECO:0008006" key="3">
    <source>
        <dbReference type="Google" id="ProtNLM"/>
    </source>
</evidence>